<feature type="compositionally biased region" description="Low complexity" evidence="1">
    <location>
        <begin position="49"/>
        <end position="62"/>
    </location>
</feature>
<gene>
    <name evidence="2" type="ORF">Vbra_13726</name>
</gene>
<dbReference type="VEuPathDB" id="CryptoDB:Vbra_13726"/>
<dbReference type="AlphaFoldDB" id="A0A0G4EX68"/>
<name>A0A0G4EX68_VITBC</name>
<feature type="region of interest" description="Disordered" evidence="1">
    <location>
        <begin position="1"/>
        <end position="73"/>
    </location>
</feature>
<feature type="region of interest" description="Disordered" evidence="1">
    <location>
        <begin position="129"/>
        <end position="159"/>
    </location>
</feature>
<reference evidence="2 3" key="1">
    <citation type="submission" date="2014-11" db="EMBL/GenBank/DDBJ databases">
        <authorList>
            <person name="Zhu J."/>
            <person name="Qi W."/>
            <person name="Song R."/>
        </authorList>
    </citation>
    <scope>NUCLEOTIDE SEQUENCE [LARGE SCALE GENOMIC DNA]</scope>
</reference>
<keyword evidence="3" id="KW-1185">Reference proteome</keyword>
<protein>
    <submittedName>
        <fullName evidence="2">Uncharacterized protein</fullName>
    </submittedName>
</protein>
<proteinExistence type="predicted"/>
<sequence>MAETERPEALAARAGEGEGEGGKTGGKAATALNDRRASVASTAAPHGRSSSLLLQQTGSLESIPEVSGGEASGMDLRDMDALLSELGEREIESCCRLSIEDRPEKTAELTERAFTTHSLELWIDEGIDDDAKAPQQPPKATPTPARILPPSRRSKEDDDINYNTYPREWKTWWQRLRRALRVGCASCGARKPPRPQLPAAKVRQQVQTTDRCTHLLKTPW</sequence>
<dbReference type="PhylomeDB" id="A0A0G4EX68"/>
<dbReference type="Proteomes" id="UP000041254">
    <property type="component" value="Unassembled WGS sequence"/>
</dbReference>
<evidence type="ECO:0000256" key="1">
    <source>
        <dbReference type="SAM" id="MobiDB-lite"/>
    </source>
</evidence>
<evidence type="ECO:0000313" key="3">
    <source>
        <dbReference type="Proteomes" id="UP000041254"/>
    </source>
</evidence>
<organism evidence="2 3">
    <name type="scientific">Vitrella brassicaformis (strain CCMP3155)</name>
    <dbReference type="NCBI Taxonomy" id="1169540"/>
    <lineage>
        <taxon>Eukaryota</taxon>
        <taxon>Sar</taxon>
        <taxon>Alveolata</taxon>
        <taxon>Colpodellida</taxon>
        <taxon>Vitrellaceae</taxon>
        <taxon>Vitrella</taxon>
    </lineage>
</organism>
<dbReference type="EMBL" id="CDMY01000333">
    <property type="protein sequence ID" value="CEM02689.1"/>
    <property type="molecule type" value="Genomic_DNA"/>
</dbReference>
<accession>A0A0G4EX68</accession>
<dbReference type="InParanoid" id="A0A0G4EX68"/>
<evidence type="ECO:0000313" key="2">
    <source>
        <dbReference type="EMBL" id="CEM02689.1"/>
    </source>
</evidence>